<dbReference type="InterPro" id="IPR009492">
    <property type="entry name" value="TniQ"/>
</dbReference>
<protein>
    <recommendedName>
        <fullName evidence="1">TniQ domain-containing protein</fullName>
    </recommendedName>
</protein>
<dbReference type="OrthoDB" id="9036115at2"/>
<gene>
    <name evidence="2" type="ORF">CEW87_05550</name>
</gene>
<sequence length="605" mass="66182">MTALLDLFTHEHDESAIGYMRRLALKNGYSSWKALLRACGVKPSVRAVLAEREILATALGLDPAWLEAFVPADDKPVCVSDPQFARTTSDPVCPSCLQSGAYVRRVWGHALITACPEHGTTLLDHCPNCGVELQQSRHDIAFCGCGFDLREAHTQPASLGHLWISARLAGDMRDIIGTTELGSEADYLRLADLLYMLAVRFDSAQQTRRGKVAVPKTINEAIALLTPVATMLESWPGRFEQHVRDRLQAGNPNVFNLTGRLGAWYINLSRQCLNPSAFAPVWQAFSNAVIDQFEGNLRGKNGLTPSLDRKQRYFALTEAARLIGTTREHLRVAIQRGNVSSHTTRKGPSYTLALIERAEVERIVRERAEWTSVSEAAETFAVPPATINYLVKAKLVEADQDWKGCYLKGGPIRTQSIVEFAAQLNTRVRPSNDDSVLTLSQLNGRRTTDAGAILRLYQAIGDGTLCPVREDTTGQLSGFGFSESEVMPILGSVALSDGLTLTKLESITGWKYEALSFWTNNGYLSATETLIHGRATRVVSNAALADFRRKWIPISDLARSLGTKASAMSQKAVSMGITIHGQCLLASGTKRGGLIAMADLARLIS</sequence>
<evidence type="ECO:0000313" key="3">
    <source>
        <dbReference type="Proteomes" id="UP000244902"/>
    </source>
</evidence>
<dbReference type="Pfam" id="PF06527">
    <property type="entry name" value="TniQ"/>
    <property type="match status" value="1"/>
</dbReference>
<accession>A0A2U8GZG3</accession>
<dbReference type="EMBL" id="CP022188">
    <property type="protein sequence ID" value="AWI78868.1"/>
    <property type="molecule type" value="Genomic_DNA"/>
</dbReference>
<reference evidence="2 3" key="1">
    <citation type="submission" date="2017-06" db="EMBL/GenBank/DDBJ databases">
        <title>Azoarcus sp. TSNA42 complete genome sequence.</title>
        <authorList>
            <person name="Woo J.-H."/>
            <person name="Kim H.-S."/>
        </authorList>
    </citation>
    <scope>NUCLEOTIDE SEQUENCE [LARGE SCALE GENOMIC DNA]</scope>
    <source>
        <strain evidence="2 3">TSNA42</strain>
    </source>
</reference>
<organism evidence="2 3">
    <name type="scientific">Parazoarcus communis</name>
    <dbReference type="NCBI Taxonomy" id="41977"/>
    <lineage>
        <taxon>Bacteria</taxon>
        <taxon>Pseudomonadati</taxon>
        <taxon>Pseudomonadota</taxon>
        <taxon>Betaproteobacteria</taxon>
        <taxon>Rhodocyclales</taxon>
        <taxon>Zoogloeaceae</taxon>
        <taxon>Parazoarcus</taxon>
    </lineage>
</organism>
<feature type="domain" description="TniQ" evidence="1">
    <location>
        <begin position="12"/>
        <end position="122"/>
    </location>
</feature>
<evidence type="ECO:0000259" key="1">
    <source>
        <dbReference type="Pfam" id="PF06527"/>
    </source>
</evidence>
<name>A0A2U8GZG3_9RHOO</name>
<dbReference type="RefSeq" id="WP_108971798.1">
    <property type="nucleotide sequence ID" value="NZ_CP022188.1"/>
</dbReference>
<dbReference type="AlphaFoldDB" id="A0A2U8GZG3"/>
<evidence type="ECO:0000313" key="2">
    <source>
        <dbReference type="EMBL" id="AWI78868.1"/>
    </source>
</evidence>
<proteinExistence type="predicted"/>
<dbReference type="Proteomes" id="UP000244902">
    <property type="component" value="Chromosome"/>
</dbReference>